<feature type="region of interest" description="Disordered" evidence="1">
    <location>
        <begin position="1"/>
        <end position="32"/>
    </location>
</feature>
<dbReference type="Proteomes" id="UP000605848">
    <property type="component" value="Unassembled WGS sequence"/>
</dbReference>
<comment type="caution">
    <text evidence="2">The sequence shown here is derived from an EMBL/GenBank/DDBJ whole genome shotgun (WGS) entry which is preliminary data.</text>
</comment>
<organism evidence="2 3">
    <name type="scientific">Microvirga aerilata</name>
    <dbReference type="NCBI Taxonomy" id="670292"/>
    <lineage>
        <taxon>Bacteria</taxon>
        <taxon>Pseudomonadati</taxon>
        <taxon>Pseudomonadota</taxon>
        <taxon>Alphaproteobacteria</taxon>
        <taxon>Hyphomicrobiales</taxon>
        <taxon>Methylobacteriaceae</taxon>
        <taxon>Microvirga</taxon>
    </lineage>
</organism>
<proteinExistence type="predicted"/>
<reference evidence="2" key="1">
    <citation type="submission" date="2021-01" db="EMBL/GenBank/DDBJ databases">
        <title>Microvirga sp.</title>
        <authorList>
            <person name="Kim M.K."/>
        </authorList>
    </citation>
    <scope>NUCLEOTIDE SEQUENCE</scope>
    <source>
        <strain evidence="2">5420S-16</strain>
    </source>
</reference>
<dbReference type="EMBL" id="JAEQMY010000177">
    <property type="protein sequence ID" value="MBL0408274.1"/>
    <property type="molecule type" value="Genomic_DNA"/>
</dbReference>
<sequence length="152" mass="16806">MTTERKRQANQRNAQRSTGPKTSAGKARSKQNAWKHGLAVPVEVQPHFADLIHDLKASLKQDIAPAQPTEEDLQAVAVAMLEVVRVQSVQCLLLDELAQHCSGRSAADSSSSRSGLAELMQHLLRVDRYERRALSRRKFAIRSLGEANAERG</sequence>
<keyword evidence="3" id="KW-1185">Reference proteome</keyword>
<evidence type="ECO:0000313" key="3">
    <source>
        <dbReference type="Proteomes" id="UP000605848"/>
    </source>
</evidence>
<gene>
    <name evidence="2" type="ORF">JKG68_30810</name>
</gene>
<accession>A0A936ZJI4</accession>
<protein>
    <submittedName>
        <fullName evidence="2">Uncharacterized protein</fullName>
    </submittedName>
</protein>
<evidence type="ECO:0000313" key="2">
    <source>
        <dbReference type="EMBL" id="MBL0408274.1"/>
    </source>
</evidence>
<name>A0A936ZJI4_9HYPH</name>
<evidence type="ECO:0000256" key="1">
    <source>
        <dbReference type="SAM" id="MobiDB-lite"/>
    </source>
</evidence>
<dbReference type="AlphaFoldDB" id="A0A936ZJI4"/>
<dbReference type="RefSeq" id="WP_202066093.1">
    <property type="nucleotide sequence ID" value="NZ_JAEQMY010000177.1"/>
</dbReference>